<reference evidence="4" key="1">
    <citation type="journal article" date="2014" name="Proc. Natl. Acad. Sci. U.S.A.">
        <title>Extensive sampling of basidiomycete genomes demonstrates inadequacy of the white-rot/brown-rot paradigm for wood decay fungi.</title>
        <authorList>
            <person name="Riley R."/>
            <person name="Salamov A.A."/>
            <person name="Brown D.W."/>
            <person name="Nagy L.G."/>
            <person name="Floudas D."/>
            <person name="Held B.W."/>
            <person name="Levasseur A."/>
            <person name="Lombard V."/>
            <person name="Morin E."/>
            <person name="Otillar R."/>
            <person name="Lindquist E.A."/>
            <person name="Sun H."/>
            <person name="LaButti K.M."/>
            <person name="Schmutz J."/>
            <person name="Jabbour D."/>
            <person name="Luo H."/>
            <person name="Baker S.E."/>
            <person name="Pisabarro A.G."/>
            <person name="Walton J.D."/>
            <person name="Blanchette R.A."/>
            <person name="Henrissat B."/>
            <person name="Martin F."/>
            <person name="Cullen D."/>
            <person name="Hibbett D.S."/>
            <person name="Grigoriev I.V."/>
        </authorList>
    </citation>
    <scope>NUCLEOTIDE SEQUENCE [LARGE SCALE GENOMIC DNA]</scope>
    <source>
        <strain evidence="4">PC15</strain>
    </source>
</reference>
<dbReference type="VEuPathDB" id="FungiDB:PLEOSDRAFT_1098342"/>
<feature type="compositionally biased region" description="Polar residues" evidence="2">
    <location>
        <begin position="439"/>
        <end position="464"/>
    </location>
</feature>
<feature type="compositionally biased region" description="Low complexity" evidence="2">
    <location>
        <begin position="84"/>
        <end position="95"/>
    </location>
</feature>
<proteinExistence type="predicted"/>
<feature type="compositionally biased region" description="Basic and acidic residues" evidence="2">
    <location>
        <begin position="491"/>
        <end position="506"/>
    </location>
</feature>
<evidence type="ECO:0000313" key="4">
    <source>
        <dbReference type="Proteomes" id="UP000027073"/>
    </source>
</evidence>
<dbReference type="OrthoDB" id="3069722at2759"/>
<keyword evidence="1" id="KW-0175">Coiled coil</keyword>
<dbReference type="HOGENOM" id="CLU_425846_0_0_1"/>
<feature type="compositionally biased region" description="Basic and acidic residues" evidence="2">
    <location>
        <begin position="97"/>
        <end position="131"/>
    </location>
</feature>
<evidence type="ECO:0000256" key="1">
    <source>
        <dbReference type="SAM" id="Coils"/>
    </source>
</evidence>
<feature type="region of interest" description="Disordered" evidence="2">
    <location>
        <begin position="70"/>
        <end position="131"/>
    </location>
</feature>
<dbReference type="InParanoid" id="A0A067NEH3"/>
<feature type="compositionally biased region" description="Pro residues" evidence="2">
    <location>
        <begin position="318"/>
        <end position="328"/>
    </location>
</feature>
<dbReference type="Proteomes" id="UP000027073">
    <property type="component" value="Unassembled WGS sequence"/>
</dbReference>
<dbReference type="EMBL" id="KL198014">
    <property type="protein sequence ID" value="KDQ22517.1"/>
    <property type="molecule type" value="Genomic_DNA"/>
</dbReference>
<accession>A0A067NEH3</accession>
<dbReference type="STRING" id="1137138.A0A067NEH3"/>
<dbReference type="AlphaFoldDB" id="A0A067NEH3"/>
<feature type="compositionally biased region" description="Low complexity" evidence="2">
    <location>
        <begin position="396"/>
        <end position="406"/>
    </location>
</feature>
<evidence type="ECO:0000256" key="2">
    <source>
        <dbReference type="SAM" id="MobiDB-lite"/>
    </source>
</evidence>
<feature type="coiled-coil region" evidence="1">
    <location>
        <begin position="187"/>
        <end position="249"/>
    </location>
</feature>
<protein>
    <submittedName>
        <fullName evidence="3">Uncharacterized protein</fullName>
    </submittedName>
</protein>
<evidence type="ECO:0000313" key="3">
    <source>
        <dbReference type="EMBL" id="KDQ22517.1"/>
    </source>
</evidence>
<gene>
    <name evidence="3" type="ORF">PLEOSDRAFT_1098342</name>
</gene>
<feature type="compositionally biased region" description="Basic and acidic residues" evidence="2">
    <location>
        <begin position="420"/>
        <end position="438"/>
    </location>
</feature>
<organism evidence="3 4">
    <name type="scientific">Pleurotus ostreatus (strain PC15)</name>
    <name type="common">Oyster mushroom</name>
    <dbReference type="NCBI Taxonomy" id="1137138"/>
    <lineage>
        <taxon>Eukaryota</taxon>
        <taxon>Fungi</taxon>
        <taxon>Dikarya</taxon>
        <taxon>Basidiomycota</taxon>
        <taxon>Agaricomycotina</taxon>
        <taxon>Agaricomycetes</taxon>
        <taxon>Agaricomycetidae</taxon>
        <taxon>Agaricales</taxon>
        <taxon>Pleurotineae</taxon>
        <taxon>Pleurotaceae</taxon>
        <taxon>Pleurotus</taxon>
    </lineage>
</organism>
<feature type="region of interest" description="Disordered" evidence="2">
    <location>
        <begin position="310"/>
        <end position="513"/>
    </location>
</feature>
<sequence>MAHKEPSDACCIPAVQYFPLQSRSHRWAAVCHLVGSASGATPMYAIMIRAACTRVRLLLVYPSREGIMQSSGDTDDLYGDEPFSPRSELLSSASSPRRRDDGGSDDRTRRRRGASERYRREREQVHSGASHREVTRLLVDQEYETAKIRKGLIDALDRLRVEATRADEAERSRAEMVANFRTLNESRVKALKEVEKVTQELQMYKLQYEHAQNEITRAQGILKVLQEQKEDAERSAARSRRIVRELNQNRLITEAKEEGRRLGFAAGFRRAQTELGAEEGADSNIDDAILAMELREGQGEEEYFHDDHNQDVDQELSPSPPEPVPIAQPVPQFSPQAAPPLLSSHSPSVEPYSLPIPSADQLNGPSTDGGVIPLPPPFELAGIPKTNSNHSRRHSIGSASTSSRISQLDLLKTAPNGDRGPLRPRNERELSMIREDGNSSRAGTPSHQRSKSAMSQQSQNSFRSKGNVAMDPNLPPLAEQGRSQPPPDPNSRYDDGRYTGRGDARDWAPQSPKRSLSTLTLHLPSNGQTKIPAKAVDRLRALFHKAPVVHRDRDRLRLVRTGTFAAAKSSTGEEGCIWNVGYERAKRRHHEPDRNGDGNGDGAAATLGQHHELHRVPSNASMRSGSYDPSKYLDPAFYGADGT</sequence>
<feature type="compositionally biased region" description="Low complexity" evidence="2">
    <location>
        <begin position="329"/>
        <end position="351"/>
    </location>
</feature>
<name>A0A067NEH3_PLEO1</name>